<protein>
    <submittedName>
        <fullName evidence="2">Uncharacterized protein</fullName>
    </submittedName>
</protein>
<keyword evidence="1" id="KW-0812">Transmembrane</keyword>
<reference evidence="2" key="1">
    <citation type="submission" date="2014-11" db="EMBL/GenBank/DDBJ databases">
        <authorList>
            <person name="Amaro Gonzalez C."/>
        </authorList>
    </citation>
    <scope>NUCLEOTIDE SEQUENCE</scope>
</reference>
<proteinExistence type="predicted"/>
<dbReference type="AlphaFoldDB" id="A0A0E9WSD4"/>
<keyword evidence="1" id="KW-1133">Transmembrane helix</keyword>
<accession>A0A0E9WSD4</accession>
<evidence type="ECO:0000256" key="1">
    <source>
        <dbReference type="SAM" id="Phobius"/>
    </source>
</evidence>
<reference evidence="2" key="2">
    <citation type="journal article" date="2015" name="Fish Shellfish Immunol.">
        <title>Early steps in the European eel (Anguilla anguilla)-Vibrio vulnificus interaction in the gills: Role of the RtxA13 toxin.</title>
        <authorList>
            <person name="Callol A."/>
            <person name="Pajuelo D."/>
            <person name="Ebbesson L."/>
            <person name="Teles M."/>
            <person name="MacKenzie S."/>
            <person name="Amaro C."/>
        </authorList>
    </citation>
    <scope>NUCLEOTIDE SEQUENCE</scope>
</reference>
<dbReference type="EMBL" id="GBXM01015371">
    <property type="protein sequence ID" value="JAH93206.1"/>
    <property type="molecule type" value="Transcribed_RNA"/>
</dbReference>
<keyword evidence="1" id="KW-0472">Membrane</keyword>
<organism evidence="2">
    <name type="scientific">Anguilla anguilla</name>
    <name type="common">European freshwater eel</name>
    <name type="synonym">Muraena anguilla</name>
    <dbReference type="NCBI Taxonomy" id="7936"/>
    <lineage>
        <taxon>Eukaryota</taxon>
        <taxon>Metazoa</taxon>
        <taxon>Chordata</taxon>
        <taxon>Craniata</taxon>
        <taxon>Vertebrata</taxon>
        <taxon>Euteleostomi</taxon>
        <taxon>Actinopterygii</taxon>
        <taxon>Neopterygii</taxon>
        <taxon>Teleostei</taxon>
        <taxon>Anguilliformes</taxon>
        <taxon>Anguillidae</taxon>
        <taxon>Anguilla</taxon>
    </lineage>
</organism>
<sequence length="51" mass="5767">MYVHFNFITTDEYERHSLGKPTTAGGLAICIMVSCLNAVIQEPVYYILKKS</sequence>
<evidence type="ECO:0000313" key="2">
    <source>
        <dbReference type="EMBL" id="JAH93206.1"/>
    </source>
</evidence>
<name>A0A0E9WSD4_ANGAN</name>
<feature type="transmembrane region" description="Helical" evidence="1">
    <location>
        <begin position="24"/>
        <end position="48"/>
    </location>
</feature>